<name>A0ABM7HE12_9FIRM</name>
<reference evidence="1 2" key="1">
    <citation type="journal article" date="2020" name="Int. J. Syst. Evol. Microbiol.">
        <title>Veillonella nakazawae sp. nov., an anaerobic gram-negative coccus isolated from the oral cavity of Japanese children.</title>
        <authorList>
            <person name="Mashima I."/>
            <person name="Theodorea C.F."/>
            <person name="Djais A.A."/>
            <person name="Kunihiro T."/>
            <person name="Kawamura Y."/>
            <person name="Otomo M."/>
            <person name="Saitoh M."/>
            <person name="Tamai R."/>
            <person name="Kiyoura Y."/>
        </authorList>
    </citation>
    <scope>NUCLEOTIDE SEQUENCE [LARGE SCALE GENOMIC DNA]</scope>
    <source>
        <strain evidence="1 2">T1-7</strain>
    </source>
</reference>
<organism evidence="1 2">
    <name type="scientific">Veillonella nakazawae</name>
    <dbReference type="NCBI Taxonomy" id="2682456"/>
    <lineage>
        <taxon>Bacteria</taxon>
        <taxon>Bacillati</taxon>
        <taxon>Bacillota</taxon>
        <taxon>Negativicutes</taxon>
        <taxon>Veillonellales</taxon>
        <taxon>Veillonellaceae</taxon>
        <taxon>Veillonella</taxon>
    </lineage>
</organism>
<dbReference type="Gene3D" id="2.160.20.80">
    <property type="entry name" value="E3 ubiquitin-protein ligase SopA"/>
    <property type="match status" value="1"/>
</dbReference>
<dbReference type="SUPFAM" id="SSF141571">
    <property type="entry name" value="Pentapeptide repeat-like"/>
    <property type="match status" value="1"/>
</dbReference>
<evidence type="ECO:0008006" key="3">
    <source>
        <dbReference type="Google" id="ProtNLM"/>
    </source>
</evidence>
<dbReference type="RefSeq" id="WP_178885713.1">
    <property type="nucleotide sequence ID" value="NZ_AP022321.1"/>
</dbReference>
<protein>
    <recommendedName>
        <fullName evidence="3">Pentapeptide repeat protein</fullName>
    </recommendedName>
</protein>
<evidence type="ECO:0000313" key="1">
    <source>
        <dbReference type="EMBL" id="BBU35265.1"/>
    </source>
</evidence>
<proteinExistence type="predicted"/>
<evidence type="ECO:0000313" key="2">
    <source>
        <dbReference type="Proteomes" id="UP000509249"/>
    </source>
</evidence>
<dbReference type="InterPro" id="IPR001646">
    <property type="entry name" value="5peptide_repeat"/>
</dbReference>
<gene>
    <name evidence="1" type="ORF">VEIT17_17110</name>
</gene>
<dbReference type="EMBL" id="AP022321">
    <property type="protein sequence ID" value="BBU35265.1"/>
    <property type="molecule type" value="Genomic_DNA"/>
</dbReference>
<dbReference type="Pfam" id="PF00805">
    <property type="entry name" value="Pentapeptide"/>
    <property type="match status" value="1"/>
</dbReference>
<keyword evidence="2" id="KW-1185">Reference proteome</keyword>
<accession>A0ABM7HE12</accession>
<dbReference type="Proteomes" id="UP000509249">
    <property type="component" value="Chromosome"/>
</dbReference>
<sequence>MISNDIQELLKNITKSLIKIETKELDALISRQLTHIDNIDFHRYEISHRKIESLKFSFCSFRGAFISYSSFTNCKFINCSFITAIVCNTKFTNCTFINCVFRSTHIQDHLISNCSFQNCHIEDNIFSTNKT</sequence>